<dbReference type="KEGG" id="tsr:106552901"/>
<feature type="compositionally biased region" description="Acidic residues" evidence="7">
    <location>
        <begin position="3505"/>
        <end position="3526"/>
    </location>
</feature>
<feature type="compositionally biased region" description="Basic and acidic residues" evidence="7">
    <location>
        <begin position="2499"/>
        <end position="2509"/>
    </location>
</feature>
<dbReference type="SUPFAM" id="SSF75399">
    <property type="entry name" value="Plakin repeat"/>
    <property type="match status" value="9"/>
</dbReference>
<evidence type="ECO:0000313" key="8">
    <source>
        <dbReference type="Proteomes" id="UP000504617"/>
    </source>
</evidence>
<accession>A0A6I9YT10</accession>
<dbReference type="GO" id="GO:1990254">
    <property type="term" value="F:keratin filament binding"/>
    <property type="evidence" value="ECO:0007669"/>
    <property type="project" value="TreeGrafter"/>
</dbReference>
<dbReference type="OrthoDB" id="8919664at2759"/>
<dbReference type="GO" id="GO:0042995">
    <property type="term" value="C:cell projection"/>
    <property type="evidence" value="ECO:0007669"/>
    <property type="project" value="UniProtKB-SubCell"/>
</dbReference>
<evidence type="ECO:0000256" key="7">
    <source>
        <dbReference type="SAM" id="MobiDB-lite"/>
    </source>
</evidence>
<evidence type="ECO:0000256" key="1">
    <source>
        <dbReference type="ARBA" id="ARBA00004282"/>
    </source>
</evidence>
<reference evidence="9" key="1">
    <citation type="submission" date="2025-08" db="UniProtKB">
        <authorList>
            <consortium name="RefSeq"/>
        </authorList>
    </citation>
    <scope>IDENTIFICATION</scope>
    <source>
        <tissue evidence="9">Skeletal muscle</tissue>
    </source>
</reference>
<dbReference type="RefSeq" id="XP_013926775.1">
    <property type="nucleotide sequence ID" value="XM_014071300.1"/>
</dbReference>
<sequence>MEAPQPTGSKTTNIRSISGVFVEASGKTMSLAQALQDHLIQPDVALALLEAQAATGGIVDLEGERLLPVAEALAVGLAGLEMKEKLLCAERAVTGFPDPYTEEKISLYQAIQKELIGRKLGLHLLEAQIATGGVLEPVSGHRISLQEAYARGYLDEALGGSLSDPGNEEAQGFRDPNTDQRVPYAELMRRCVADPAKGLLLLPLKISFPGLRGAVTSQELLNSGVMDSATFEALQKGEMTVQEVAEMDVVQQSTSEIASIAGVAVLSTNERKSLYQALVEHLLPPGVAEILMQAQVASGYLIDPVKNAKLTVAEAVRAGVVGPELFGKLTVAERAVTGYKDPYTGETISLFQAMQKHLVPRNQGLFLLDVQLATGGIIDPHAHHRLPTKTALQRGHLDEETYKLLCKPTNEARRFFEPNSKEKVSYGELLLRGVSDPDTGLCLLPVPGDHKRSQTFIDHNTKLALKNTTVSVASGRFKRRPVSLWKLLFSEYLTGEQRRTLTQRFSSGSLSAQQLADKIRLMVEQTVADSRVTFEGLREKVTPAQLLSSEIINRDLFEKLTQGETLVKEVTNMATVKKYLEGTGSIGGLLLPDSQERLSIYEAKRKGFLRPGTALILLEAQAATGHIIDPVANQRYSVEEALRGNLIGPDVYSKLLAAEKAVTGYKDPYTGNKISLFQAMKKELIITKHAIRLLEAQIATGGIIDPVNSHRLPVEVAYKRGYFEKKMSLILSDPSDDTKGFFDPNTQENLTYLQLKEKCLVEPTTGLCLLPLNSKKPQPLDDATKQAFRSSWLFVKHGRFQGQRVSLWDLLNSEYFSEGKRKEIFNHYRLKKLTLEQICLTLEEEMKKWACIRFPAIRGKVSAYHLLERGIIDRALLEQILDGAVSPEDVLRLDSVRRYLYGTGSIGGILLQPSNERLSLYEAMRRNMVVPGVALPLLEAQAATGFLVDPVSSQKLSLDDAVKKGLVGPELYEVLQQAEEAVTGYRDPFTGKVVSLFQAMKKGLLADRKARQLMDAQLATGGVIDPHSGHYVPIEFAQRNGHLDEEFRKTLSNPDSNSKAFSMLDRRERVGYSQLMDQCLEEAHSGIRLLPLAQTTSAGSTEEQTQQRLQETLVEDKGVSLWDLLSSGYFTEEQKSDFLEKYSSGAVSLRQLVSLVQERINDIDMKAKTQVTLQGLRGAVPAVWLVDAGIISEKVFAELAQGKRSPREVSEMESVKPYLQGTGSIAGVFLQSSKEKMGIYQAMRERLLLPRMAAQLLSTQAATGSIVDPVSNRRFAAVEDAIKSGVVGEELMEELLQAERAVTGFPDPYSGKPISVCQAIRKELLPAGVGIPLLQAQLATGGIIDPVHCHHLPLQVAFKHGLIDEEMQMALSQDSKEIQVFFDPNTQESLTYQRLKDRCIQDPESGLWLLPLSEEAAFYGDQQAVEVLNSFLVSVSTGRFKGQEVSLWDLLHSEYIPDTKRRELVLRYKGAHEELLQEMASSIKNVIEETEQQGKRFTFKGLRKKVSANDLFQSQLIDMTTLDELRQGKTTVQEVSEMDSVKCFLEGCNFIAGVLIEPDHEKMSLYQAMRRGLLRPGAALVLLEAQAATGYLIDPVKNKKLSVDEAMTAGLIGKEIHGKLLSAEKAVTGYTDPYTNGQISLFEAMNQELIVRSHGIRLLEAQIATGGIIDPVHSHRIPVEVAYKRGYFDEDLNRILLDPTDDTKGFFDPNTHENLTYLQLLERCIQDSETGLYLLQIVRRGEAYFYIDEATKGFLRMQTMHVQVGRYKGQAVSLWSLLCSPYIHEQKRKDLVRQYKGEKLSLPQLCRTIAAIVEETERATQELKLKGLRGQEVSAAELFNAEILDKATVDRLHQKTLPLQQLAQRDTVKRYLEGTGCIAGVLVAGEKLLAYEAMKRGFISPEHALPLLEVQAATGLLTDPLGKKSLSVDQAVSLGLVGEEFHKALLLAEKAVTGHTDPSTGDKVSLFQAMQSKLVEKAYALRLLEAQMAAGGIIDPVHSHRLPVEVACRRGYLDEETCILLSDEGLVPKGFVDPNTQERITYAQLLLRCTKDAKTGAYLLPLLEKREYIFVDEKTKRVLSSCKINVGLGKYKGHAISLWELLSSDYITKEKQKEMIKKYKEGGVEILKSIAGQILKIIEEREDHRKDIWFQGLRWQVTASELQKAEIIDEETLNNLEEGKERAQDVAQMDSVKRYLEGNSCMAGVLVPSRADPSKSEKMTIYQAMRKGILRPGTALVLLEAQAATGFITDPLGNQKLSVDDAVSVELVGAELQEKLRSAERAVTGYKDPYTGNKLSLFQAMKKGLIVKEHGIRLLEAQIATGGIIDPVHSHRLPVEVAYKRGYFDEEMNRILSDPTDDTKGFFDPNTHENLTYLKLLQRCLPDPETGLLLLHVMDKGCFSSSLNENTRKALQAAKTQIGVGLFLLPTPSPDQQFSAWDILFSERFTEHEREELLSRYRRGSLPLEELTKILTDRLPRATSSERHLPTDFHTSSSSAEAEDTREWGEEDPADLRKEEALKSRKVEVTAAAFHGRKVSVWEVLHSKYIPVEKRKELLQLYRSGILTIDQMETVVTAIVNKTEDMKSGNQHPSQYDLFQYTLELEDINDIIRNIQDQRTSTWDPFFFRCVSKTSEEMSHLKSRELAGSVPADGRVMSTAVTQMGTSSDGASVFCEPSLGNISFPQASEEPLVESTFHSQSDLKSRLLNFPVAEFHGKETSLWDLLHSQYISHEKRKELLQLYQLGDLTLDQMESAVIGTIHPDEGGEEWPSRGWSTSGSPDSTAAADSASQAQQLQLKKTLRATLVPVTVGEYKGQRMCVLDLLFSRYVPQDKRQELLELYRAGTLLVEDLISTITGLLEEAERQTHLPPPALARPQRQRDICIQVQVMPGDKRSASGCPEGAPIMQVREEAHWPFPNLMDPREDQVIAGILKEPGREQLSIRQAMHRGLLTHGTGLALLEHQAASGYIVDCAKNRLLSVRDAKNAGLLDRDHFNTLLIAEKAVTGYTDPFSGNKISLFQAMKKGLIVKEHGIRLLEAQVATGGLIHPMHSHRLPVEVAYKWGYLDAEIFHLISNPANHTKRCFDPNARENLTYLQLLPRCILDSDTGLLMFQVMDKGCVHLDENARKSLKSATVKVQAGIFQGQEVSLWDLLFSRYILQSKRKELLKQFKSGSVTLPEMTQMLTSIIDEAETKSKSKPIQMMPLCERDKSRCSSEREIIEKILKSRVVMMPAGEFAGHKISVWDLLHSKYIPKGKKKELLKLFATGVLTVDQMEVVVTAIVAKVEEEKAKMLGAGQEDESRCESHDTQVQQSLKLIQIPVTSGQFKGQNMSVLDLLFSKYFSREKRQELLELYGSGVLSPKQMVEAVRSTLEKVEASRKRFMVRIKGRSQEASGSKQVAAASSSSSASQEADDLLKAKMVILPAGEFRGQQMSVWDLLSSQYITRDKGEELLRKYREGTFTVQEMASTLTILASLHDLFSTLEKTPSRTGTKASARGSLGPPTVSFEGEEEEEDEEDEEDNDNEDSGDEDQKKKEKVLKSRMVAVPVGEFAGQKVSLWKLLHSRYFPEKKRKEVLKLYRIGILSADQMETIVTTVVTKLCEEKIKEDRHGSSPPGHRLKETGVAEVSAERLRERTMESLTFEFPVGEFQGRRVTVWDLLFSNYVPDAKRQELLAKYATGALNNQDLLAALTALITEAHSQRNMLSIPPLFPLLPREASYMMFGPPRASMQDLLGPQEQEAQNNGKVTYSEVTMTTTVVQGAEQKPE</sequence>
<dbReference type="FunFam" id="3.90.1290.10:FF:000001">
    <property type="entry name" value="Plectin a"/>
    <property type="match status" value="9"/>
</dbReference>
<dbReference type="Gene3D" id="3.90.1290.10">
    <property type="entry name" value="Plakin repeat"/>
    <property type="match status" value="9"/>
</dbReference>
<dbReference type="GO" id="GO:0045095">
    <property type="term" value="C:keratin filament"/>
    <property type="evidence" value="ECO:0007669"/>
    <property type="project" value="TreeGrafter"/>
</dbReference>
<evidence type="ECO:0000313" key="9">
    <source>
        <dbReference type="RefSeq" id="XP_013926775.1"/>
    </source>
</evidence>
<protein>
    <submittedName>
        <fullName evidence="9">Epiplakin</fullName>
    </submittedName>
</protein>
<evidence type="ECO:0000256" key="4">
    <source>
        <dbReference type="ARBA" id="ARBA00022737"/>
    </source>
</evidence>
<feature type="region of interest" description="Disordered" evidence="7">
    <location>
        <begin position="2477"/>
        <end position="2509"/>
    </location>
</feature>
<feature type="compositionally biased region" description="Basic and acidic residues" evidence="7">
    <location>
        <begin position="2477"/>
        <end position="2487"/>
    </location>
</feature>
<dbReference type="CTD" id="83481"/>
<dbReference type="Pfam" id="PF00681">
    <property type="entry name" value="Plectin"/>
    <property type="match status" value="19"/>
</dbReference>
<dbReference type="GeneID" id="106552901"/>
<name>A0A6I9YT10_9SAUR</name>
<dbReference type="GO" id="GO:0042060">
    <property type="term" value="P:wound healing"/>
    <property type="evidence" value="ECO:0007669"/>
    <property type="project" value="TreeGrafter"/>
</dbReference>
<comment type="similarity">
    <text evidence="2">Belongs to the plakin or cytolinker family.</text>
</comment>
<keyword evidence="5" id="KW-0965">Cell junction</keyword>
<gene>
    <name evidence="9" type="primary">EPPK1</name>
</gene>
<dbReference type="GO" id="GO:0045110">
    <property type="term" value="P:intermediate filament bundle assembly"/>
    <property type="evidence" value="ECO:0007669"/>
    <property type="project" value="TreeGrafter"/>
</dbReference>
<dbReference type="InterPro" id="IPR043197">
    <property type="entry name" value="Plakin"/>
</dbReference>
<dbReference type="PANTHER" id="PTHR23169">
    <property type="entry name" value="ENVOPLAKIN"/>
    <property type="match status" value="1"/>
</dbReference>
<keyword evidence="6" id="KW-0175">Coiled coil</keyword>
<evidence type="ECO:0000256" key="5">
    <source>
        <dbReference type="ARBA" id="ARBA00022949"/>
    </source>
</evidence>
<evidence type="ECO:0000256" key="2">
    <source>
        <dbReference type="ARBA" id="ARBA00009109"/>
    </source>
</evidence>
<dbReference type="InterPro" id="IPR001101">
    <property type="entry name" value="Plectin_repeat"/>
</dbReference>
<keyword evidence="8" id="KW-1185">Reference proteome</keyword>
<evidence type="ECO:0000256" key="6">
    <source>
        <dbReference type="ARBA" id="ARBA00023054"/>
    </source>
</evidence>
<dbReference type="PANTHER" id="PTHR23169:SF21">
    <property type="entry name" value="EPIPLAKIN"/>
    <property type="match status" value="1"/>
</dbReference>
<dbReference type="Proteomes" id="UP000504617">
    <property type="component" value="Unplaced"/>
</dbReference>
<feature type="region of interest" description="Disordered" evidence="7">
    <location>
        <begin position="3483"/>
        <end position="3533"/>
    </location>
</feature>
<comment type="subcellular location">
    <subcellularLocation>
        <location evidence="1">Cell junction</location>
    </subcellularLocation>
</comment>
<organism evidence="8 9">
    <name type="scientific">Thamnophis sirtalis</name>
    <dbReference type="NCBI Taxonomy" id="35019"/>
    <lineage>
        <taxon>Eukaryota</taxon>
        <taxon>Metazoa</taxon>
        <taxon>Chordata</taxon>
        <taxon>Craniata</taxon>
        <taxon>Vertebrata</taxon>
        <taxon>Euteleostomi</taxon>
        <taxon>Lepidosauria</taxon>
        <taxon>Squamata</taxon>
        <taxon>Bifurcata</taxon>
        <taxon>Unidentata</taxon>
        <taxon>Episquamata</taxon>
        <taxon>Toxicofera</taxon>
        <taxon>Serpentes</taxon>
        <taxon>Colubroidea</taxon>
        <taxon>Colubridae</taxon>
        <taxon>Natricinae</taxon>
        <taxon>Thamnophis</taxon>
    </lineage>
</organism>
<feature type="compositionally biased region" description="Low complexity" evidence="7">
    <location>
        <begin position="2772"/>
        <end position="2784"/>
    </location>
</feature>
<dbReference type="GO" id="GO:0070161">
    <property type="term" value="C:anchoring junction"/>
    <property type="evidence" value="ECO:0007669"/>
    <property type="project" value="UniProtKB-SubCell"/>
</dbReference>
<dbReference type="GO" id="GO:0016020">
    <property type="term" value="C:membrane"/>
    <property type="evidence" value="ECO:0007669"/>
    <property type="project" value="TreeGrafter"/>
</dbReference>
<dbReference type="SMART" id="SM00250">
    <property type="entry name" value="PLEC"/>
    <property type="match status" value="45"/>
</dbReference>
<feature type="region of interest" description="Disordered" evidence="7">
    <location>
        <begin position="2759"/>
        <end position="2784"/>
    </location>
</feature>
<proteinExistence type="inferred from homology"/>
<dbReference type="GO" id="GO:0005737">
    <property type="term" value="C:cytoplasm"/>
    <property type="evidence" value="ECO:0007669"/>
    <property type="project" value="TreeGrafter"/>
</dbReference>
<dbReference type="GO" id="GO:0005198">
    <property type="term" value="F:structural molecule activity"/>
    <property type="evidence" value="ECO:0007669"/>
    <property type="project" value="TreeGrafter"/>
</dbReference>
<keyword evidence="3" id="KW-0597">Phosphoprotein</keyword>
<keyword evidence="4" id="KW-0677">Repeat</keyword>
<dbReference type="InterPro" id="IPR035915">
    <property type="entry name" value="Plakin_repeat_sf"/>
</dbReference>
<evidence type="ECO:0000256" key="3">
    <source>
        <dbReference type="ARBA" id="ARBA00022553"/>
    </source>
</evidence>